<dbReference type="Proteomes" id="UP000268033">
    <property type="component" value="Unassembled WGS sequence"/>
</dbReference>
<feature type="domain" description="HTH araC/xylS-type" evidence="4">
    <location>
        <begin position="199"/>
        <end position="300"/>
    </location>
</feature>
<proteinExistence type="predicted"/>
<organism evidence="5 6">
    <name type="scientific">Gallaecimonas pentaromativorans</name>
    <dbReference type="NCBI Taxonomy" id="584787"/>
    <lineage>
        <taxon>Bacteria</taxon>
        <taxon>Pseudomonadati</taxon>
        <taxon>Pseudomonadota</taxon>
        <taxon>Gammaproteobacteria</taxon>
        <taxon>Enterobacterales</taxon>
        <taxon>Gallaecimonadaceae</taxon>
        <taxon>Gallaecimonas</taxon>
    </lineage>
</organism>
<dbReference type="EMBL" id="RJUL01000005">
    <property type="protein sequence ID" value="ROQ25762.1"/>
    <property type="molecule type" value="Genomic_DNA"/>
</dbReference>
<dbReference type="AlphaFoldDB" id="A0A3N1P354"/>
<dbReference type="GO" id="GO:0043565">
    <property type="term" value="F:sequence-specific DNA binding"/>
    <property type="evidence" value="ECO:0007669"/>
    <property type="project" value="InterPro"/>
</dbReference>
<evidence type="ECO:0000256" key="3">
    <source>
        <dbReference type="ARBA" id="ARBA00023163"/>
    </source>
</evidence>
<dbReference type="Pfam" id="PF12852">
    <property type="entry name" value="Cupin_6"/>
    <property type="match status" value="1"/>
</dbReference>
<reference evidence="5 6" key="1">
    <citation type="submission" date="2018-11" db="EMBL/GenBank/DDBJ databases">
        <title>Genomic Encyclopedia of Type Strains, Phase IV (KMG-IV): sequencing the most valuable type-strain genomes for metagenomic binning, comparative biology and taxonomic classification.</title>
        <authorList>
            <person name="Goeker M."/>
        </authorList>
    </citation>
    <scope>NUCLEOTIDE SEQUENCE [LARGE SCALE GENOMIC DNA]</scope>
    <source>
        <strain evidence="5 6">DSM 21945</strain>
    </source>
</reference>
<comment type="caution">
    <text evidence="5">The sequence shown here is derived from an EMBL/GenBank/DDBJ whole genome shotgun (WGS) entry which is preliminary data.</text>
</comment>
<evidence type="ECO:0000256" key="2">
    <source>
        <dbReference type="ARBA" id="ARBA00023125"/>
    </source>
</evidence>
<dbReference type="RefSeq" id="WP_123421535.1">
    <property type="nucleotide sequence ID" value="NZ_RJUL01000005.1"/>
</dbReference>
<keyword evidence="1" id="KW-0805">Transcription regulation</keyword>
<dbReference type="Gene3D" id="1.10.10.60">
    <property type="entry name" value="Homeodomain-like"/>
    <property type="match status" value="2"/>
</dbReference>
<evidence type="ECO:0000313" key="6">
    <source>
        <dbReference type="Proteomes" id="UP000268033"/>
    </source>
</evidence>
<protein>
    <submittedName>
        <fullName evidence="5">AraC family transcriptional activator of mtrCDE</fullName>
    </submittedName>
</protein>
<dbReference type="STRING" id="584787.GCA_001247655_02828"/>
<evidence type="ECO:0000256" key="1">
    <source>
        <dbReference type="ARBA" id="ARBA00023015"/>
    </source>
</evidence>
<dbReference type="PROSITE" id="PS01124">
    <property type="entry name" value="HTH_ARAC_FAMILY_2"/>
    <property type="match status" value="1"/>
</dbReference>
<evidence type="ECO:0000259" key="4">
    <source>
        <dbReference type="PROSITE" id="PS01124"/>
    </source>
</evidence>
<dbReference type="Pfam" id="PF12833">
    <property type="entry name" value="HTH_18"/>
    <property type="match status" value="1"/>
</dbReference>
<sequence>MDNLSHLVQLLAPQCSVDLHCRFAGQWQADHPQLVLGVIPYHLILRGSAVLELDGKRLTLSSGDIVLLPRASAHQLKSLTTQGQMAPLLTRQSGALTALERQGDGPLLEMLCGEFKIGRHGALLFGQQPPWLHIATQQRDDCQELGALVRMMARESQANAPGGAAIVTELSAALFTLVLRALLAEQHTEPGWLKLMANSRIAGAISAVLAEPQAPWTLQTMAERCHLSRASFARHFAASYHLTPQQWLTQVRMTLAARLLLEQPHGIGLIAEQCGYLSQAAFSRAFKEVHGQPPGQFRRPPAG</sequence>
<dbReference type="SUPFAM" id="SSF46689">
    <property type="entry name" value="Homeodomain-like"/>
    <property type="match status" value="2"/>
</dbReference>
<dbReference type="InterPro" id="IPR009057">
    <property type="entry name" value="Homeodomain-like_sf"/>
</dbReference>
<dbReference type="PANTHER" id="PTHR46796">
    <property type="entry name" value="HTH-TYPE TRANSCRIPTIONAL ACTIVATOR RHAS-RELATED"/>
    <property type="match status" value="1"/>
</dbReference>
<dbReference type="InterPro" id="IPR032783">
    <property type="entry name" value="AraC_lig"/>
</dbReference>
<dbReference type="InterPro" id="IPR050204">
    <property type="entry name" value="AraC_XylS_family_regulators"/>
</dbReference>
<keyword evidence="6" id="KW-1185">Reference proteome</keyword>
<dbReference type="GO" id="GO:0003700">
    <property type="term" value="F:DNA-binding transcription factor activity"/>
    <property type="evidence" value="ECO:0007669"/>
    <property type="project" value="InterPro"/>
</dbReference>
<gene>
    <name evidence="5" type="ORF">EDC28_10571</name>
</gene>
<accession>A0A3N1P354</accession>
<keyword evidence="3" id="KW-0804">Transcription</keyword>
<name>A0A3N1P354_9GAMM</name>
<evidence type="ECO:0000313" key="5">
    <source>
        <dbReference type="EMBL" id="ROQ25762.1"/>
    </source>
</evidence>
<dbReference type="SMART" id="SM00342">
    <property type="entry name" value="HTH_ARAC"/>
    <property type="match status" value="1"/>
</dbReference>
<dbReference type="InterPro" id="IPR018060">
    <property type="entry name" value="HTH_AraC"/>
</dbReference>
<keyword evidence="2" id="KW-0238">DNA-binding</keyword>
<dbReference type="PANTHER" id="PTHR46796:SF7">
    <property type="entry name" value="ARAC FAMILY TRANSCRIPTIONAL REGULATOR"/>
    <property type="match status" value="1"/>
</dbReference>